<evidence type="ECO:0000313" key="5">
    <source>
        <dbReference type="Proteomes" id="UP001165641"/>
    </source>
</evidence>
<dbReference type="EMBL" id="JAQBIE010000005">
    <property type="protein sequence ID" value="MDB6176991.1"/>
    <property type="molecule type" value="Genomic_DNA"/>
</dbReference>
<dbReference type="RefSeq" id="WP_271888119.1">
    <property type="nucleotide sequence ID" value="NZ_JAQBIE010000005.1"/>
</dbReference>
<keyword evidence="5" id="KW-1185">Reference proteome</keyword>
<dbReference type="InterPro" id="IPR000182">
    <property type="entry name" value="GNAT_dom"/>
</dbReference>
<reference evidence="4" key="1">
    <citation type="submission" date="2022-12" db="EMBL/GenBank/DDBJ databases">
        <title>Paracoccus onchidii sp. nov., isolated from a marine invertebrate from the South China Sea.</title>
        <authorList>
            <person name="Xu S."/>
            <person name="Liu Z."/>
            <person name="Xu Y."/>
        </authorList>
    </citation>
    <scope>NUCLEOTIDE SEQUENCE</scope>
    <source>
        <strain evidence="4">Z330</strain>
    </source>
</reference>
<name>A0ABT4ZCA0_9RHOB</name>
<dbReference type="PANTHER" id="PTHR43877">
    <property type="entry name" value="AMINOALKYLPHOSPHONATE N-ACETYLTRANSFERASE-RELATED-RELATED"/>
    <property type="match status" value="1"/>
</dbReference>
<dbReference type="SUPFAM" id="SSF55729">
    <property type="entry name" value="Acyl-CoA N-acyltransferases (Nat)"/>
    <property type="match status" value="1"/>
</dbReference>
<dbReference type="InterPro" id="IPR016181">
    <property type="entry name" value="Acyl_CoA_acyltransferase"/>
</dbReference>
<evidence type="ECO:0000256" key="2">
    <source>
        <dbReference type="ARBA" id="ARBA00023315"/>
    </source>
</evidence>
<gene>
    <name evidence="4" type="ORF">PAF17_05650</name>
</gene>
<proteinExistence type="predicted"/>
<accession>A0ABT4ZCA0</accession>
<evidence type="ECO:0000313" key="4">
    <source>
        <dbReference type="EMBL" id="MDB6176991.1"/>
    </source>
</evidence>
<keyword evidence="2" id="KW-0012">Acyltransferase</keyword>
<evidence type="ECO:0000256" key="1">
    <source>
        <dbReference type="ARBA" id="ARBA00022679"/>
    </source>
</evidence>
<comment type="caution">
    <text evidence="4">The sequence shown here is derived from an EMBL/GenBank/DDBJ whole genome shotgun (WGS) entry which is preliminary data.</text>
</comment>
<protein>
    <submittedName>
        <fullName evidence="4">GNAT family N-acetyltransferase</fullName>
    </submittedName>
</protein>
<organism evidence="4 5">
    <name type="scientific">Paracoccus onchidii</name>
    <dbReference type="NCBI Taxonomy" id="3017813"/>
    <lineage>
        <taxon>Bacteria</taxon>
        <taxon>Pseudomonadati</taxon>
        <taxon>Pseudomonadota</taxon>
        <taxon>Alphaproteobacteria</taxon>
        <taxon>Rhodobacterales</taxon>
        <taxon>Paracoccaceae</taxon>
        <taxon>Paracoccus</taxon>
    </lineage>
</organism>
<dbReference type="CDD" id="cd04301">
    <property type="entry name" value="NAT_SF"/>
    <property type="match status" value="1"/>
</dbReference>
<dbReference type="PANTHER" id="PTHR43877:SF5">
    <property type="entry name" value="BLL8307 PROTEIN"/>
    <property type="match status" value="1"/>
</dbReference>
<dbReference type="Proteomes" id="UP001165641">
    <property type="component" value="Unassembled WGS sequence"/>
</dbReference>
<sequence>MTTSTDQIHIAIEDPLSSDLELLFRRHVEAMHADTPPESIHMIPRESLVSPGISFFVMRQGGQPVAMGAMKAIDPTHAELKSMHVLAEMRGKGLSRLLLDHLVGQATAAGIGRLSLETGAQPSFAAARGLYLRAGFMECAPFADYRPDPNSIYMTIEL</sequence>
<feature type="domain" description="N-acetyltransferase" evidence="3">
    <location>
        <begin position="10"/>
        <end position="158"/>
    </location>
</feature>
<evidence type="ECO:0000259" key="3">
    <source>
        <dbReference type="PROSITE" id="PS51186"/>
    </source>
</evidence>
<dbReference type="PROSITE" id="PS51186">
    <property type="entry name" value="GNAT"/>
    <property type="match status" value="1"/>
</dbReference>
<keyword evidence="1" id="KW-0808">Transferase</keyword>
<dbReference type="InterPro" id="IPR050832">
    <property type="entry name" value="Bact_Acetyltransf"/>
</dbReference>
<dbReference type="Gene3D" id="3.40.630.30">
    <property type="match status" value="1"/>
</dbReference>
<dbReference type="Pfam" id="PF00583">
    <property type="entry name" value="Acetyltransf_1"/>
    <property type="match status" value="1"/>
</dbReference>